<protein>
    <submittedName>
        <fullName evidence="4">NADAR family protein</fullName>
    </submittedName>
</protein>
<evidence type="ECO:0000313" key="4">
    <source>
        <dbReference type="EMBL" id="WMD18173.1"/>
    </source>
</evidence>
<dbReference type="NCBIfam" id="TIGR02464">
    <property type="entry name" value="ribofla_fusion"/>
    <property type="match status" value="1"/>
</dbReference>
<evidence type="ECO:0000256" key="2">
    <source>
        <dbReference type="ARBA" id="ARBA00000751"/>
    </source>
</evidence>
<feature type="domain" description="NADAR" evidence="3">
    <location>
        <begin position="24"/>
        <end position="181"/>
    </location>
</feature>
<dbReference type="InterPro" id="IPR012816">
    <property type="entry name" value="NADAR"/>
</dbReference>
<comment type="catalytic activity">
    <reaction evidence="1">
        <text>5-amino-6-(5-phospho-D-ribosylamino)uracil + H2O = 5,6-diaminouracil + D-ribose 5-phosphate</text>
        <dbReference type="Rhea" id="RHEA:55020"/>
        <dbReference type="ChEBI" id="CHEBI:15377"/>
        <dbReference type="ChEBI" id="CHEBI:46252"/>
        <dbReference type="ChEBI" id="CHEBI:58453"/>
        <dbReference type="ChEBI" id="CHEBI:78346"/>
    </reaction>
</comment>
<dbReference type="RefSeq" id="WP_306937052.1">
    <property type="nucleotide sequence ID" value="NZ_CP132976.1"/>
</dbReference>
<dbReference type="CDD" id="cd15457">
    <property type="entry name" value="NADAR"/>
    <property type="match status" value="1"/>
</dbReference>
<dbReference type="SUPFAM" id="SSF143990">
    <property type="entry name" value="YbiA-like"/>
    <property type="match status" value="1"/>
</dbReference>
<dbReference type="EMBL" id="CP132976">
    <property type="protein sequence ID" value="WMD18173.1"/>
    <property type="molecule type" value="Genomic_DNA"/>
</dbReference>
<dbReference type="Pfam" id="PF08719">
    <property type="entry name" value="NADAR"/>
    <property type="match status" value="1"/>
</dbReference>
<name>A0ABY9LTW3_9BURK</name>
<sequence>MTDTRFLDELRRRYNTGAKLKYVYFWGHQASKHGVTASCFSQWYGAPFEVDSQRYPSAEHYMMAEKARLFGDETTRALVFKAPNPGAAKALGRQVLGFKENVWLAERYNIVVRANQAKFGQNPELRDFLAQTGKRVIVEASPVDRIWGIGMAQDDEHIANPNLWRGLNLLGFALMQVRDELDAAK</sequence>
<proteinExistence type="predicted"/>
<dbReference type="Proteomes" id="UP001234798">
    <property type="component" value="Chromosome"/>
</dbReference>
<evidence type="ECO:0000313" key="5">
    <source>
        <dbReference type="Proteomes" id="UP001234798"/>
    </source>
</evidence>
<organism evidence="4 5">
    <name type="scientific">Achromobacter seleniivolatilans</name>
    <dbReference type="NCBI Taxonomy" id="3047478"/>
    <lineage>
        <taxon>Bacteria</taxon>
        <taxon>Pseudomonadati</taxon>
        <taxon>Pseudomonadota</taxon>
        <taxon>Betaproteobacteria</taxon>
        <taxon>Burkholderiales</taxon>
        <taxon>Alcaligenaceae</taxon>
        <taxon>Achromobacter</taxon>
    </lineage>
</organism>
<dbReference type="Gene3D" id="1.10.357.40">
    <property type="entry name" value="YbiA-like"/>
    <property type="match status" value="1"/>
</dbReference>
<accession>A0ABY9LTW3</accession>
<dbReference type="InterPro" id="IPR037238">
    <property type="entry name" value="YbiA-like_sf"/>
</dbReference>
<evidence type="ECO:0000256" key="1">
    <source>
        <dbReference type="ARBA" id="ARBA00000022"/>
    </source>
</evidence>
<evidence type="ECO:0000259" key="3">
    <source>
        <dbReference type="Pfam" id="PF08719"/>
    </source>
</evidence>
<reference evidence="4 5" key="1">
    <citation type="submission" date="2023-08" db="EMBL/GenBank/DDBJ databases">
        <title>Achromobacter seleniivolatilans sp. nov., isolated from seleniferous soil.</title>
        <authorList>
            <person name="Zhang S."/>
            <person name="Li K."/>
            <person name="Peng J."/>
            <person name="Zhao Q."/>
            <person name="Wang H."/>
            <person name="Guo Y."/>
        </authorList>
    </citation>
    <scope>NUCLEOTIDE SEQUENCE [LARGE SCALE GENOMIC DNA]</scope>
    <source>
        <strain evidence="4 5">R39</strain>
    </source>
</reference>
<comment type="catalytic activity">
    <reaction evidence="2">
        <text>2,5-diamino-6-hydroxy-4-(5-phosphoribosylamino)-pyrimidine + H2O = 2,5,6-triamino-4-hydroxypyrimidine + D-ribose 5-phosphate</text>
        <dbReference type="Rhea" id="RHEA:23436"/>
        <dbReference type="ChEBI" id="CHEBI:15377"/>
        <dbReference type="ChEBI" id="CHEBI:58614"/>
        <dbReference type="ChEBI" id="CHEBI:78346"/>
        <dbReference type="ChEBI" id="CHEBI:137796"/>
    </reaction>
</comment>
<gene>
    <name evidence="4" type="ORF">RAS12_16090</name>
</gene>
<keyword evidence="5" id="KW-1185">Reference proteome</keyword>